<dbReference type="EMBL" id="CP128355">
    <property type="protein sequence ID" value="XAF69836.1"/>
    <property type="molecule type" value="Genomic_DNA"/>
</dbReference>
<accession>A0ABZ3EBM8</accession>
<keyword evidence="1" id="KW-0812">Transmembrane</keyword>
<sequence>MENSSLPFAKHFYNLRQHRKWALKLLIFIILTILLTVVTTMGLDFDKTLQKNDIVGKDLDNAKNIMMYGAIIGGIFSSLVSLLSIFILIVIISKIAKYEVSGTSIFSAAILKSIIITIFSLVFITIQLVFGLSLTDYTITSLNIFDKGNKILGAINLQTILSAYLFGLILFATCRFSKKTSLIFGILYLIISMGLAILGASFN</sequence>
<protein>
    <recommendedName>
        <fullName evidence="4">Yip1 domain-containing protein</fullName>
    </recommendedName>
</protein>
<evidence type="ECO:0000313" key="2">
    <source>
        <dbReference type="EMBL" id="XAF69836.1"/>
    </source>
</evidence>
<feature type="transmembrane region" description="Helical" evidence="1">
    <location>
        <begin position="105"/>
        <end position="131"/>
    </location>
</feature>
<gene>
    <name evidence="2" type="ORF">QQM35_07085</name>
</gene>
<dbReference type="RefSeq" id="WP_251516232.1">
    <property type="nucleotide sequence ID" value="NZ_CP128355.1"/>
</dbReference>
<keyword evidence="1" id="KW-0472">Membrane</keyword>
<feature type="transmembrane region" description="Helical" evidence="1">
    <location>
        <begin position="151"/>
        <end position="170"/>
    </location>
</feature>
<feature type="transmembrane region" description="Helical" evidence="1">
    <location>
        <begin position="65"/>
        <end position="93"/>
    </location>
</feature>
<keyword evidence="3" id="KW-1185">Reference proteome</keyword>
<feature type="transmembrane region" description="Helical" evidence="1">
    <location>
        <begin position="21"/>
        <end position="45"/>
    </location>
</feature>
<name>A0ABZ3EBM8_9STAP</name>
<dbReference type="Proteomes" id="UP001436297">
    <property type="component" value="Chromosome"/>
</dbReference>
<keyword evidence="1" id="KW-1133">Transmembrane helix</keyword>
<evidence type="ECO:0008006" key="4">
    <source>
        <dbReference type="Google" id="ProtNLM"/>
    </source>
</evidence>
<proteinExistence type="predicted"/>
<feature type="transmembrane region" description="Helical" evidence="1">
    <location>
        <begin position="182"/>
        <end position="202"/>
    </location>
</feature>
<evidence type="ECO:0000256" key="1">
    <source>
        <dbReference type="SAM" id="Phobius"/>
    </source>
</evidence>
<organism evidence="2 3">
    <name type="scientific">Staphylococcus hsinchuensis</name>
    <dbReference type="NCBI Taxonomy" id="3051183"/>
    <lineage>
        <taxon>Bacteria</taxon>
        <taxon>Bacillati</taxon>
        <taxon>Bacillota</taxon>
        <taxon>Bacilli</taxon>
        <taxon>Bacillales</taxon>
        <taxon>Staphylococcaceae</taxon>
        <taxon>Staphylococcus</taxon>
    </lineage>
</organism>
<reference evidence="2 3" key="1">
    <citation type="journal article" date="2024" name="Pathogens">
        <title>Staphylococcus hsinchuensis sp. nov., Isolated from Soymilk.</title>
        <authorList>
            <person name="Wang Y.T."/>
            <person name="Lin Y.C."/>
            <person name="Hsieh Y.H."/>
            <person name="Lin Y.T."/>
            <person name="Hamada M."/>
            <person name="Chen C.C."/>
            <person name="Liou J.S."/>
            <person name="Lee A.Y."/>
            <person name="Zhang W.L."/>
            <person name="Chen Y.T."/>
            <person name="Huang C.H."/>
        </authorList>
    </citation>
    <scope>NUCLEOTIDE SEQUENCE [LARGE SCALE GENOMIC DNA]</scope>
    <source>
        <strain evidence="2 3">H164</strain>
    </source>
</reference>
<evidence type="ECO:0000313" key="3">
    <source>
        <dbReference type="Proteomes" id="UP001436297"/>
    </source>
</evidence>